<keyword evidence="1" id="KW-1133">Transmembrane helix</keyword>
<keyword evidence="1" id="KW-0812">Transmembrane</keyword>
<feature type="transmembrane region" description="Helical" evidence="1">
    <location>
        <begin position="92"/>
        <end position="116"/>
    </location>
</feature>
<evidence type="ECO:0008006" key="4">
    <source>
        <dbReference type="Google" id="ProtNLM"/>
    </source>
</evidence>
<reference evidence="2" key="1">
    <citation type="submission" date="2015-02" db="EMBL/GenBank/DDBJ databases">
        <title>A novel member of the family Ruminococcaceae isolated from human feces.</title>
        <authorList>
            <person name="Shkoporov A.N."/>
            <person name="Chaplin A.V."/>
            <person name="Motuzova O.V."/>
            <person name="Kafarskaia L.I."/>
            <person name="Khokhlova E.V."/>
            <person name="Efimov B.A."/>
        </authorList>
    </citation>
    <scope>NUCLEOTIDE SEQUENCE [LARGE SCALE GENOMIC DNA]</scope>
    <source>
        <strain evidence="2">585-1</strain>
    </source>
</reference>
<name>A0A0D8IZK1_9FIRM</name>
<accession>A0A0D8IZK1</accession>
<gene>
    <name evidence="2" type="ORF">TQ39_08190</name>
</gene>
<keyword evidence="3" id="KW-1185">Reference proteome</keyword>
<dbReference type="AlphaFoldDB" id="A0A0D8IZK1"/>
<dbReference type="PATRIC" id="fig|1550024.3.peg.1862"/>
<dbReference type="InterPro" id="IPR043739">
    <property type="entry name" value="DUF5684"/>
</dbReference>
<comment type="caution">
    <text evidence="2">The sequence shown here is derived from an EMBL/GenBank/DDBJ whole genome shotgun (WGS) entry which is preliminary data.</text>
</comment>
<proteinExistence type="predicted"/>
<dbReference type="Proteomes" id="UP000032483">
    <property type="component" value="Unassembled WGS sequence"/>
</dbReference>
<evidence type="ECO:0000313" key="2">
    <source>
        <dbReference type="EMBL" id="KJF40140.1"/>
    </source>
</evidence>
<feature type="transmembrane region" description="Helical" evidence="1">
    <location>
        <begin position="67"/>
        <end position="86"/>
    </location>
</feature>
<dbReference type="EMBL" id="JXXK01000009">
    <property type="protein sequence ID" value="KJF40140.1"/>
    <property type="molecule type" value="Genomic_DNA"/>
</dbReference>
<evidence type="ECO:0000313" key="3">
    <source>
        <dbReference type="Proteomes" id="UP000032483"/>
    </source>
</evidence>
<dbReference type="Pfam" id="PF18936">
    <property type="entry name" value="DUF5684"/>
    <property type="match status" value="1"/>
</dbReference>
<organism evidence="2 3">
    <name type="scientific">Ruthenibacterium lactatiformans</name>
    <dbReference type="NCBI Taxonomy" id="1550024"/>
    <lineage>
        <taxon>Bacteria</taxon>
        <taxon>Bacillati</taxon>
        <taxon>Bacillota</taxon>
        <taxon>Clostridia</taxon>
        <taxon>Eubacteriales</taxon>
        <taxon>Oscillospiraceae</taxon>
        <taxon>Ruthenibacterium</taxon>
    </lineage>
</organism>
<protein>
    <recommendedName>
        <fullName evidence="4">Signal peptidase I</fullName>
    </recommendedName>
</protein>
<keyword evidence="1" id="KW-0472">Membrane</keyword>
<sequence>MSMDNSMMVFFLSMLATYSIVGFVWWLLHVVAAWRIFTKAGEAGWKSIIPIYSTYITYKISWKKKNLFWATLAATVLAFVLSPFSIQADGSINYAMFFIAMLLLLFAFVVNILLVVRKCRAFGHGVGFAIGMLFFEPIFTLILGFGSSAYLGPQD</sequence>
<feature type="transmembrane region" description="Helical" evidence="1">
    <location>
        <begin position="128"/>
        <end position="151"/>
    </location>
</feature>
<dbReference type="RefSeq" id="WP_009323977.1">
    <property type="nucleotide sequence ID" value="NZ_CAUBPW010000002.1"/>
</dbReference>
<feature type="transmembrane region" description="Helical" evidence="1">
    <location>
        <begin position="6"/>
        <end position="28"/>
    </location>
</feature>
<evidence type="ECO:0000256" key="1">
    <source>
        <dbReference type="SAM" id="Phobius"/>
    </source>
</evidence>
<dbReference type="GeneID" id="42856575"/>